<protein>
    <recommendedName>
        <fullName evidence="2">GGDEF domain-containing protein</fullName>
    </recommendedName>
</protein>
<dbReference type="SMART" id="SM00267">
    <property type="entry name" value="GGDEF"/>
    <property type="match status" value="1"/>
</dbReference>
<dbReference type="FunFam" id="3.30.70.270:FF:000001">
    <property type="entry name" value="Diguanylate cyclase domain protein"/>
    <property type="match status" value="1"/>
</dbReference>
<sequence>MWAALPYVPVLLAVVAVAMVQVRTGRVGAVLVWLMLATFCLVLLRQLTTLLIVGGMAVVLQEQKVRLGYQAHHDALTGLPNRAAFQDRGGRALRDADSVALLLLDLDGFKPVNDSLGHAAGDEVLVSIAGRLSAALRPGDVACRLGGDEFAVLVTDVSDDEVLDLARRVLSDISGPMTIHGTPVAVGVSIGVTSSRRGTTDSLDLLLREADEAMYDAKARGKGIISRYHGREGTTIALVPASIPSGGGG</sequence>
<dbReference type="PANTHER" id="PTHR46663:SF2">
    <property type="entry name" value="GGDEF DOMAIN-CONTAINING PROTEIN"/>
    <property type="match status" value="1"/>
</dbReference>
<name>A0A919TRI1_9ACTN</name>
<dbReference type="SUPFAM" id="SSF55073">
    <property type="entry name" value="Nucleotide cyclase"/>
    <property type="match status" value="1"/>
</dbReference>
<keyword evidence="1" id="KW-1133">Transmembrane helix</keyword>
<dbReference type="NCBIfam" id="TIGR00254">
    <property type="entry name" value="GGDEF"/>
    <property type="match status" value="1"/>
</dbReference>
<dbReference type="InterPro" id="IPR029787">
    <property type="entry name" value="Nucleotide_cyclase"/>
</dbReference>
<dbReference type="CDD" id="cd01949">
    <property type="entry name" value="GGDEF"/>
    <property type="match status" value="1"/>
</dbReference>
<dbReference type="Pfam" id="PF00990">
    <property type="entry name" value="GGDEF"/>
    <property type="match status" value="1"/>
</dbReference>
<accession>A0A919TRI1</accession>
<comment type="caution">
    <text evidence="3">The sequence shown here is derived from an EMBL/GenBank/DDBJ whole genome shotgun (WGS) entry which is preliminary data.</text>
</comment>
<proteinExistence type="predicted"/>
<reference evidence="3" key="1">
    <citation type="submission" date="2021-01" db="EMBL/GenBank/DDBJ databases">
        <title>Whole genome shotgun sequence of Actinoplanes tereljensis NBRC 105297.</title>
        <authorList>
            <person name="Komaki H."/>
            <person name="Tamura T."/>
        </authorList>
    </citation>
    <scope>NUCLEOTIDE SEQUENCE</scope>
    <source>
        <strain evidence="3">NBRC 105297</strain>
    </source>
</reference>
<dbReference type="AlphaFoldDB" id="A0A919TRI1"/>
<dbReference type="InterPro" id="IPR052163">
    <property type="entry name" value="DGC-Regulatory_Protein"/>
</dbReference>
<keyword evidence="1" id="KW-0812">Transmembrane</keyword>
<feature type="domain" description="GGDEF" evidence="2">
    <location>
        <begin position="97"/>
        <end position="230"/>
    </location>
</feature>
<feature type="transmembrane region" description="Helical" evidence="1">
    <location>
        <begin position="30"/>
        <end position="60"/>
    </location>
</feature>
<dbReference type="Gene3D" id="3.30.70.270">
    <property type="match status" value="1"/>
</dbReference>
<organism evidence="3 4">
    <name type="scientific">Paractinoplanes tereljensis</name>
    <dbReference type="NCBI Taxonomy" id="571912"/>
    <lineage>
        <taxon>Bacteria</taxon>
        <taxon>Bacillati</taxon>
        <taxon>Actinomycetota</taxon>
        <taxon>Actinomycetes</taxon>
        <taxon>Micromonosporales</taxon>
        <taxon>Micromonosporaceae</taxon>
        <taxon>Paractinoplanes</taxon>
    </lineage>
</organism>
<dbReference type="InterPro" id="IPR043128">
    <property type="entry name" value="Rev_trsase/Diguanyl_cyclase"/>
</dbReference>
<dbReference type="Proteomes" id="UP000623608">
    <property type="component" value="Unassembled WGS sequence"/>
</dbReference>
<keyword evidence="4" id="KW-1185">Reference proteome</keyword>
<evidence type="ECO:0000313" key="4">
    <source>
        <dbReference type="Proteomes" id="UP000623608"/>
    </source>
</evidence>
<evidence type="ECO:0000259" key="2">
    <source>
        <dbReference type="PROSITE" id="PS50887"/>
    </source>
</evidence>
<keyword evidence="1" id="KW-0472">Membrane</keyword>
<dbReference type="RefSeq" id="WP_239147295.1">
    <property type="nucleotide sequence ID" value="NZ_BOMY01000013.1"/>
</dbReference>
<gene>
    <name evidence="3" type="ORF">Ate02nite_19790</name>
</gene>
<evidence type="ECO:0000313" key="3">
    <source>
        <dbReference type="EMBL" id="GIF19249.1"/>
    </source>
</evidence>
<dbReference type="PANTHER" id="PTHR46663">
    <property type="entry name" value="DIGUANYLATE CYCLASE DGCT-RELATED"/>
    <property type="match status" value="1"/>
</dbReference>
<dbReference type="InterPro" id="IPR000160">
    <property type="entry name" value="GGDEF_dom"/>
</dbReference>
<evidence type="ECO:0000256" key="1">
    <source>
        <dbReference type="SAM" id="Phobius"/>
    </source>
</evidence>
<dbReference type="PROSITE" id="PS50887">
    <property type="entry name" value="GGDEF"/>
    <property type="match status" value="1"/>
</dbReference>
<dbReference type="EMBL" id="BOMY01000013">
    <property type="protein sequence ID" value="GIF19249.1"/>
    <property type="molecule type" value="Genomic_DNA"/>
</dbReference>